<evidence type="ECO:0000313" key="2">
    <source>
        <dbReference type="Proteomes" id="UP001153332"/>
    </source>
</evidence>
<dbReference type="Proteomes" id="UP001153332">
    <property type="component" value="Unassembled WGS sequence"/>
</dbReference>
<accession>A0ACC2J6B1</accession>
<evidence type="ECO:0000313" key="1">
    <source>
        <dbReference type="EMBL" id="KAJ8122888.1"/>
    </source>
</evidence>
<reference evidence="1" key="1">
    <citation type="submission" date="2022-12" db="EMBL/GenBank/DDBJ databases">
        <title>Genome Sequence of Lasiodiplodia mahajangana.</title>
        <authorList>
            <person name="Buettner E."/>
        </authorList>
    </citation>
    <scope>NUCLEOTIDE SEQUENCE</scope>
    <source>
        <strain evidence="1">VT137</strain>
    </source>
</reference>
<name>A0ACC2J6B1_9PEZI</name>
<dbReference type="EMBL" id="JAPUUL010003457">
    <property type="protein sequence ID" value="KAJ8122888.1"/>
    <property type="molecule type" value="Genomic_DNA"/>
</dbReference>
<gene>
    <name evidence="1" type="ORF">O1611_g9728</name>
</gene>
<comment type="caution">
    <text evidence="1">The sequence shown here is derived from an EMBL/GenBank/DDBJ whole genome shotgun (WGS) entry which is preliminary data.</text>
</comment>
<sequence>MPKFPAPKQPSQVARCEEESLTTTTSPTTANMSMFRAKKFDIGCFVNIKTIRDHSKRKAFAQFEPERQALRYIIRNTTLPPRTRAEAQLQLTQMHCYTRPTQIRGRCILGGKGRGILRDFKLSRYNFRMQALAGNLPGVQKASWLWAAATRNSLFLLYTWILLKYLSCLDANRPANCPGGGLQANHVILTRSSFPSDNYNSDLLFTMFKRKWSSLPAETEFPADLKRLGYFINQDDEVRSIENEDNYFKFFLNRNLRICDRQRFAMNRAIQDEIHKRLSNDHGLYKVFLPFPTGQSAPPTAAASVPILVSPEVEEKSRVVIIFGETHQDLGVLAHRVLGSSPATLLAHGCCATGHHPR</sequence>
<protein>
    <submittedName>
        <fullName evidence="1">Uncharacterized protein</fullName>
    </submittedName>
</protein>
<keyword evidence="2" id="KW-1185">Reference proteome</keyword>
<organism evidence="1 2">
    <name type="scientific">Lasiodiplodia mahajangana</name>
    <dbReference type="NCBI Taxonomy" id="1108764"/>
    <lineage>
        <taxon>Eukaryota</taxon>
        <taxon>Fungi</taxon>
        <taxon>Dikarya</taxon>
        <taxon>Ascomycota</taxon>
        <taxon>Pezizomycotina</taxon>
        <taxon>Dothideomycetes</taxon>
        <taxon>Dothideomycetes incertae sedis</taxon>
        <taxon>Botryosphaeriales</taxon>
        <taxon>Botryosphaeriaceae</taxon>
        <taxon>Lasiodiplodia</taxon>
    </lineage>
</organism>
<proteinExistence type="predicted"/>